<feature type="compositionally biased region" description="Polar residues" evidence="1">
    <location>
        <begin position="163"/>
        <end position="172"/>
    </location>
</feature>
<accession>A0ABR2IRT6</accession>
<evidence type="ECO:0000313" key="3">
    <source>
        <dbReference type="Proteomes" id="UP001390339"/>
    </source>
</evidence>
<comment type="caution">
    <text evidence="2">The sequence shown here is derived from an EMBL/GenBank/DDBJ whole genome shotgun (WGS) entry which is preliminary data.</text>
</comment>
<dbReference type="SUPFAM" id="SSF144232">
    <property type="entry name" value="HIT/MYND zinc finger-like"/>
    <property type="match status" value="1"/>
</dbReference>
<proteinExistence type="predicted"/>
<evidence type="ECO:0008006" key="4">
    <source>
        <dbReference type="Google" id="ProtNLM"/>
    </source>
</evidence>
<gene>
    <name evidence="2" type="ORF">PGQ11_006124</name>
</gene>
<feature type="region of interest" description="Disordered" evidence="1">
    <location>
        <begin position="154"/>
        <end position="185"/>
    </location>
</feature>
<protein>
    <recommendedName>
        <fullName evidence="4">HIT-type domain-containing protein</fullName>
    </recommendedName>
</protein>
<keyword evidence="3" id="KW-1185">Reference proteome</keyword>
<organism evidence="2 3">
    <name type="scientific">Apiospora arundinis</name>
    <dbReference type="NCBI Taxonomy" id="335852"/>
    <lineage>
        <taxon>Eukaryota</taxon>
        <taxon>Fungi</taxon>
        <taxon>Dikarya</taxon>
        <taxon>Ascomycota</taxon>
        <taxon>Pezizomycotina</taxon>
        <taxon>Sordariomycetes</taxon>
        <taxon>Xylariomycetidae</taxon>
        <taxon>Amphisphaeriales</taxon>
        <taxon>Apiosporaceae</taxon>
        <taxon>Apiospora</taxon>
    </lineage>
</organism>
<dbReference type="Proteomes" id="UP001390339">
    <property type="component" value="Unassembled WGS sequence"/>
</dbReference>
<dbReference type="EMBL" id="JAPCWZ010000004">
    <property type="protein sequence ID" value="KAK8867546.1"/>
    <property type="molecule type" value="Genomic_DNA"/>
</dbReference>
<reference evidence="2 3" key="1">
    <citation type="journal article" date="2024" name="IMA Fungus">
        <title>Apiospora arundinis, a panoply of carbohydrate-active enzymes and secondary metabolites.</title>
        <authorList>
            <person name="Sorensen T."/>
            <person name="Petersen C."/>
            <person name="Muurmann A.T."/>
            <person name="Christiansen J.V."/>
            <person name="Brundto M.L."/>
            <person name="Overgaard C.K."/>
            <person name="Boysen A.T."/>
            <person name="Wollenberg R.D."/>
            <person name="Larsen T.O."/>
            <person name="Sorensen J.L."/>
            <person name="Nielsen K.L."/>
            <person name="Sondergaard T.E."/>
        </authorList>
    </citation>
    <scope>NUCLEOTIDE SEQUENCE [LARGE SCALE GENOMIC DNA]</scope>
    <source>
        <strain evidence="2 3">AAU 773</strain>
    </source>
</reference>
<name>A0ABR2IRT6_9PEZI</name>
<sequence length="227" mass="25760">MTLSAASYGHVPVAPTSQKSAQEILTSQFTAIAAQPIFQGRERRGLATSRGLTYVRDRERNSGSHRRKKRLRWARRMREWHAVFLNGSKRLETEQSRVQTGLCWATSWVPRSLLLWPEEPEPAPDLDPQLEPRHGKYKCARCATYKCSLTCSRAHRGTHDNRPQPSNASKSFIRSKATADSGKDGEPWVNHSLLTKLFKQYSEVLKELRVVVDLHFPAIGAAWRSAV</sequence>
<evidence type="ECO:0000256" key="1">
    <source>
        <dbReference type="SAM" id="MobiDB-lite"/>
    </source>
</evidence>
<evidence type="ECO:0000313" key="2">
    <source>
        <dbReference type="EMBL" id="KAK8867546.1"/>
    </source>
</evidence>